<feature type="compositionally biased region" description="Basic and acidic residues" evidence="1">
    <location>
        <begin position="117"/>
        <end position="129"/>
    </location>
</feature>
<gene>
    <name evidence="2" type="ORF">NDU88_004093</name>
</gene>
<evidence type="ECO:0000256" key="1">
    <source>
        <dbReference type="SAM" id="MobiDB-lite"/>
    </source>
</evidence>
<accession>A0AAV7MT06</accession>
<dbReference type="AlphaFoldDB" id="A0AAV7MT06"/>
<sequence length="149" mass="17140">MRKKDYTDEAYRQLIDETNYKKLNRNPIHKLATELNQYLKECHKETLLDDDKLQYLTAETPHEASPTTRNQNGGRLRASGRLDPGLMGKELRACLERGDRAAPLDRPGDTQALPQSLERRRDRTEEAGRGRAGVHQYDESPLSRNPKEL</sequence>
<name>A0AAV7MT06_PLEWA</name>
<feature type="compositionally biased region" description="Basic and acidic residues" evidence="1">
    <location>
        <begin position="89"/>
        <end position="108"/>
    </location>
</feature>
<organism evidence="2 3">
    <name type="scientific">Pleurodeles waltl</name>
    <name type="common">Iberian ribbed newt</name>
    <dbReference type="NCBI Taxonomy" id="8319"/>
    <lineage>
        <taxon>Eukaryota</taxon>
        <taxon>Metazoa</taxon>
        <taxon>Chordata</taxon>
        <taxon>Craniata</taxon>
        <taxon>Vertebrata</taxon>
        <taxon>Euteleostomi</taxon>
        <taxon>Amphibia</taxon>
        <taxon>Batrachia</taxon>
        <taxon>Caudata</taxon>
        <taxon>Salamandroidea</taxon>
        <taxon>Salamandridae</taxon>
        <taxon>Pleurodelinae</taxon>
        <taxon>Pleurodeles</taxon>
    </lineage>
</organism>
<dbReference type="EMBL" id="JANPWB010000013">
    <property type="protein sequence ID" value="KAJ1106692.1"/>
    <property type="molecule type" value="Genomic_DNA"/>
</dbReference>
<reference evidence="2" key="1">
    <citation type="journal article" date="2022" name="bioRxiv">
        <title>Sequencing and chromosome-scale assembly of the giantPleurodeles waltlgenome.</title>
        <authorList>
            <person name="Brown T."/>
            <person name="Elewa A."/>
            <person name="Iarovenko S."/>
            <person name="Subramanian E."/>
            <person name="Araus A.J."/>
            <person name="Petzold A."/>
            <person name="Susuki M."/>
            <person name="Suzuki K.-i.T."/>
            <person name="Hayashi T."/>
            <person name="Toyoda A."/>
            <person name="Oliveira C."/>
            <person name="Osipova E."/>
            <person name="Leigh N.D."/>
            <person name="Simon A."/>
            <person name="Yun M.H."/>
        </authorList>
    </citation>
    <scope>NUCLEOTIDE SEQUENCE</scope>
    <source>
        <strain evidence="2">20211129_DDA</strain>
        <tissue evidence="2">Liver</tissue>
    </source>
</reference>
<keyword evidence="3" id="KW-1185">Reference proteome</keyword>
<proteinExistence type="predicted"/>
<protein>
    <submittedName>
        <fullName evidence="2">Uncharacterized protein</fullName>
    </submittedName>
</protein>
<comment type="caution">
    <text evidence="2">The sequence shown here is derived from an EMBL/GenBank/DDBJ whole genome shotgun (WGS) entry which is preliminary data.</text>
</comment>
<evidence type="ECO:0000313" key="2">
    <source>
        <dbReference type="EMBL" id="KAJ1106692.1"/>
    </source>
</evidence>
<evidence type="ECO:0000313" key="3">
    <source>
        <dbReference type="Proteomes" id="UP001066276"/>
    </source>
</evidence>
<feature type="region of interest" description="Disordered" evidence="1">
    <location>
        <begin position="57"/>
        <end position="149"/>
    </location>
</feature>
<dbReference type="Proteomes" id="UP001066276">
    <property type="component" value="Chromosome 9"/>
</dbReference>